<feature type="compositionally biased region" description="Pro residues" evidence="1">
    <location>
        <begin position="203"/>
        <end position="223"/>
    </location>
</feature>
<dbReference type="PANTHER" id="PTHR38758">
    <property type="entry name" value="PUTATIVE-RELATED"/>
    <property type="match status" value="1"/>
</dbReference>
<protein>
    <recommendedName>
        <fullName evidence="2">Ubiquitin-like domain-containing protein</fullName>
    </recommendedName>
</protein>
<keyword evidence="4" id="KW-1185">Reference proteome</keyword>
<dbReference type="AlphaFoldDB" id="A0A167XCX9"/>
<organism evidence="3 4">
    <name type="scientific">Moelleriella libera RCEF 2490</name>
    <dbReference type="NCBI Taxonomy" id="1081109"/>
    <lineage>
        <taxon>Eukaryota</taxon>
        <taxon>Fungi</taxon>
        <taxon>Dikarya</taxon>
        <taxon>Ascomycota</taxon>
        <taxon>Pezizomycotina</taxon>
        <taxon>Sordariomycetes</taxon>
        <taxon>Hypocreomycetidae</taxon>
        <taxon>Hypocreales</taxon>
        <taxon>Clavicipitaceae</taxon>
        <taxon>Moelleriella</taxon>
    </lineage>
</organism>
<dbReference type="EMBL" id="AZGY01000023">
    <property type="protein sequence ID" value="KZZ89925.1"/>
    <property type="molecule type" value="Genomic_DNA"/>
</dbReference>
<dbReference type="OrthoDB" id="3045089at2759"/>
<dbReference type="InterPro" id="IPR054464">
    <property type="entry name" value="ULD_fung"/>
</dbReference>
<dbReference type="Pfam" id="PF22893">
    <property type="entry name" value="ULD_2"/>
    <property type="match status" value="1"/>
</dbReference>
<feature type="compositionally biased region" description="Basic and acidic residues" evidence="1">
    <location>
        <begin position="1"/>
        <end position="14"/>
    </location>
</feature>
<evidence type="ECO:0000313" key="3">
    <source>
        <dbReference type="EMBL" id="KZZ89925.1"/>
    </source>
</evidence>
<feature type="compositionally biased region" description="Acidic residues" evidence="1">
    <location>
        <begin position="15"/>
        <end position="39"/>
    </location>
</feature>
<feature type="compositionally biased region" description="Basic residues" evidence="1">
    <location>
        <begin position="59"/>
        <end position="70"/>
    </location>
</feature>
<dbReference type="PANTHER" id="PTHR38758:SF1">
    <property type="entry name" value="PROTEIN, PUTATIVE-RELATED"/>
    <property type="match status" value="1"/>
</dbReference>
<reference evidence="3 4" key="1">
    <citation type="journal article" date="2016" name="Genome Biol. Evol.">
        <title>Divergent and convergent evolution of fungal pathogenicity.</title>
        <authorList>
            <person name="Shang Y."/>
            <person name="Xiao G."/>
            <person name="Zheng P."/>
            <person name="Cen K."/>
            <person name="Zhan S."/>
            <person name="Wang C."/>
        </authorList>
    </citation>
    <scope>NUCLEOTIDE SEQUENCE [LARGE SCALE GENOMIC DNA]</scope>
    <source>
        <strain evidence="3 4">RCEF 2490</strain>
    </source>
</reference>
<dbReference type="CDD" id="cd06503">
    <property type="entry name" value="ATP-synt_Fo_b"/>
    <property type="match status" value="1"/>
</dbReference>
<name>A0A167XCX9_9HYPO</name>
<dbReference type="Proteomes" id="UP000078544">
    <property type="component" value="Unassembled WGS sequence"/>
</dbReference>
<feature type="region of interest" description="Disordered" evidence="1">
    <location>
        <begin position="591"/>
        <end position="630"/>
    </location>
</feature>
<feature type="region of interest" description="Disordered" evidence="1">
    <location>
        <begin position="273"/>
        <end position="327"/>
    </location>
</feature>
<evidence type="ECO:0000256" key="1">
    <source>
        <dbReference type="SAM" id="MobiDB-lite"/>
    </source>
</evidence>
<feature type="domain" description="Ubiquitin-like" evidence="2">
    <location>
        <begin position="447"/>
        <end position="529"/>
    </location>
</feature>
<gene>
    <name evidence="3" type="ORF">AAL_07433</name>
</gene>
<evidence type="ECO:0000259" key="2">
    <source>
        <dbReference type="Pfam" id="PF22893"/>
    </source>
</evidence>
<feature type="region of interest" description="Disordered" evidence="1">
    <location>
        <begin position="1"/>
        <end position="102"/>
    </location>
</feature>
<dbReference type="STRING" id="1081109.A0A167XCX9"/>
<comment type="caution">
    <text evidence="3">The sequence shown here is derived from an EMBL/GenBank/DDBJ whole genome shotgun (WGS) entry which is preliminary data.</text>
</comment>
<sequence>MPEGGSSRHEREESYTDEVDDEDEWQDEEGEIYDEEEEDHLSPSDSASASHDAPDPRARSVRAPRQHRIPRPPNQDYTAHPSVRPPSVDPSEELGHYGHAGYQPPLAARGTYYGGRGQHPGFQQQGPFLGGYGATSSMVPFGGYAPPNPFTPMNNNQNGASYFGGEPRHMYDMMHYQQPHQPAFFPAPQYALPAQLQQFHIAGPPPPPATEAPAKPPTPAAKEPPPDLEKIKLEAEIAALRAHEAKIKAAEEQRAREAQIRKDAEEAFQRRMDDMKKAQEEAQKEIQRARVEAERAARERIDAERKADEERQKQHNEAMKRAEENARLKIEAEMKAAEVRRQKEEEVRIRAEEAAKKRLEAAIKAEADAKAAAEKKVAEEAERLKLAQEDAKRKAEIETLKKIDDEKAAAKKAAEAAEAAKAEAEALKKRIQEETKLSLEEAAKKMDKAPIIFKDAVGRKFSFPFHLCRTWQGMDDLIKQAFQQVDVLGPQVQAGHFDLIGANSEIILPAVWEKVVQPGWSITMTMWPQDRVQPVLRPMPGAVPGMPGLHNRHRGFGMSGAGVGRPPGPGVGGITPPPGWMPGANVRHPGPPGVNIVNVGPESRPKNPSKKPKNTAILGFFAGKSNTKRR</sequence>
<evidence type="ECO:0000313" key="4">
    <source>
        <dbReference type="Proteomes" id="UP000078544"/>
    </source>
</evidence>
<proteinExistence type="predicted"/>
<feature type="region of interest" description="Disordered" evidence="1">
    <location>
        <begin position="199"/>
        <end position="226"/>
    </location>
</feature>
<accession>A0A167XCX9</accession>